<feature type="domain" description="DUF218" evidence="1">
    <location>
        <begin position="5"/>
        <end position="140"/>
    </location>
</feature>
<dbReference type="InterPro" id="IPR051599">
    <property type="entry name" value="Cell_Envelope_Assoc"/>
</dbReference>
<proteinExistence type="predicted"/>
<dbReference type="OrthoDB" id="9809813at2"/>
<keyword evidence="3" id="KW-1185">Reference proteome</keyword>
<dbReference type="CDD" id="cd06259">
    <property type="entry name" value="YdcF-like"/>
    <property type="match status" value="1"/>
</dbReference>
<gene>
    <name evidence="2" type="ORF">DFK10_01865</name>
</gene>
<comment type="caution">
    <text evidence="2">The sequence shown here is derived from an EMBL/GenBank/DDBJ whole genome shotgun (WGS) entry which is preliminary data.</text>
</comment>
<evidence type="ECO:0000313" key="3">
    <source>
        <dbReference type="Proteomes" id="UP000245293"/>
    </source>
</evidence>
<dbReference type="Gene3D" id="3.40.50.620">
    <property type="entry name" value="HUPs"/>
    <property type="match status" value="1"/>
</dbReference>
<dbReference type="InterPro" id="IPR003848">
    <property type="entry name" value="DUF218"/>
</dbReference>
<accession>A0A2V1PAK5</accession>
<dbReference type="RefSeq" id="WP_109385978.1">
    <property type="nucleotide sequence ID" value="NZ_QETF01000001.1"/>
</dbReference>
<dbReference type="Pfam" id="PF02698">
    <property type="entry name" value="DUF218"/>
    <property type="match status" value="1"/>
</dbReference>
<dbReference type="PANTHER" id="PTHR30336:SF20">
    <property type="entry name" value="DUF218 DOMAIN-CONTAINING PROTEIN"/>
    <property type="match status" value="1"/>
</dbReference>
<reference evidence="3" key="1">
    <citation type="submission" date="2018-05" db="EMBL/GenBank/DDBJ databases">
        <authorList>
            <person name="Du Z."/>
            <person name="Wang X."/>
        </authorList>
    </citation>
    <scope>NUCLEOTIDE SEQUENCE [LARGE SCALE GENOMIC DNA]</scope>
    <source>
        <strain evidence="3">WDS4C29</strain>
    </source>
</reference>
<dbReference type="EMBL" id="QETF01000001">
    <property type="protein sequence ID" value="PWG18684.1"/>
    <property type="molecule type" value="Genomic_DNA"/>
</dbReference>
<dbReference type="GO" id="GO:0005886">
    <property type="term" value="C:plasma membrane"/>
    <property type="evidence" value="ECO:0007669"/>
    <property type="project" value="TreeGrafter"/>
</dbReference>
<organism evidence="2 3">
    <name type="scientific">Salibaculum griseiflavum</name>
    <dbReference type="NCBI Taxonomy" id="1914409"/>
    <lineage>
        <taxon>Bacteria</taxon>
        <taxon>Pseudomonadati</taxon>
        <taxon>Pseudomonadota</taxon>
        <taxon>Alphaproteobacteria</taxon>
        <taxon>Rhodobacterales</taxon>
        <taxon>Roseobacteraceae</taxon>
        <taxon>Salibaculum</taxon>
    </lineage>
</organism>
<dbReference type="AlphaFoldDB" id="A0A2V1PAK5"/>
<dbReference type="Proteomes" id="UP000245293">
    <property type="component" value="Unassembled WGS sequence"/>
</dbReference>
<evidence type="ECO:0000259" key="1">
    <source>
        <dbReference type="Pfam" id="PF02698"/>
    </source>
</evidence>
<protein>
    <submittedName>
        <fullName evidence="2">YdcF family protein</fullName>
    </submittedName>
</protein>
<name>A0A2V1PAK5_9RHOB</name>
<dbReference type="InterPro" id="IPR014729">
    <property type="entry name" value="Rossmann-like_a/b/a_fold"/>
</dbReference>
<sequence>MTEALILGAGVWSDGPSPTLVRRSRHAAALFHTGHVTALIACGGLGRHPPTEAEAIRSLLLAEGVPDAAIKLEERSTTTGENIRFALPLLAGREVLIVTDWYHAPRARLIARRVGLHATSSAPPRPGARPLVQAKGLLREIPAYLAYLFHIKS</sequence>
<evidence type="ECO:0000313" key="2">
    <source>
        <dbReference type="EMBL" id="PWG18684.1"/>
    </source>
</evidence>
<dbReference type="PANTHER" id="PTHR30336">
    <property type="entry name" value="INNER MEMBRANE PROTEIN, PROBABLE PERMEASE"/>
    <property type="match status" value="1"/>
</dbReference>